<name>T0ZGT2_9ZZZZ</name>
<evidence type="ECO:0000313" key="2">
    <source>
        <dbReference type="EMBL" id="EQD43547.1"/>
    </source>
</evidence>
<organism evidence="2">
    <name type="scientific">mine drainage metagenome</name>
    <dbReference type="NCBI Taxonomy" id="410659"/>
    <lineage>
        <taxon>unclassified sequences</taxon>
        <taxon>metagenomes</taxon>
        <taxon>ecological metagenomes</taxon>
    </lineage>
</organism>
<dbReference type="Pfam" id="PF01872">
    <property type="entry name" value="RibD_C"/>
    <property type="match status" value="1"/>
</dbReference>
<reference evidence="2" key="2">
    <citation type="journal article" date="2014" name="ISME J.">
        <title>Microbial stratification in low pH oxic and suboxic macroscopic growths along an acid mine drainage.</title>
        <authorList>
            <person name="Mendez-Garcia C."/>
            <person name="Mesa V."/>
            <person name="Sprenger R.R."/>
            <person name="Richter M."/>
            <person name="Diez M.S."/>
            <person name="Solano J."/>
            <person name="Bargiela R."/>
            <person name="Golyshina O.V."/>
            <person name="Manteca A."/>
            <person name="Ramos J.L."/>
            <person name="Gallego J.R."/>
            <person name="Llorente I."/>
            <person name="Martins Dos Santos V.A."/>
            <person name="Jensen O.N."/>
            <person name="Pelaez A.I."/>
            <person name="Sanchez J."/>
            <person name="Ferrer M."/>
        </authorList>
    </citation>
    <scope>NUCLEOTIDE SEQUENCE</scope>
</reference>
<feature type="non-terminal residue" evidence="2">
    <location>
        <position position="1"/>
    </location>
</feature>
<dbReference type="InterPro" id="IPR024072">
    <property type="entry name" value="DHFR-like_dom_sf"/>
</dbReference>
<sequence length="249" mass="26239">DPLKRRYGGALGFSEPVLYGNFVASLDGVVAIDAVPHVGAILSGGSSADRFIMGLLRACADAVLIGAGTLRASPDSSWTPEDAYPDAAAAYAELRRRLGRAPHPRLVVVEGGGGLDLAHPGLSRGGLILTTEVGRGRLPRQLPDSIEVQVLGSDRIDLARLRPALEAGGHRVVLSEAGPTLTGQLLEQSLLDELFLTLSSLIAGEPAGAWRPGFAAGVTLLPGTRRAARVLSVRHHDEQIFLRYRLPSV</sequence>
<dbReference type="Gene3D" id="3.40.430.10">
    <property type="entry name" value="Dihydrofolate Reductase, subunit A"/>
    <property type="match status" value="1"/>
</dbReference>
<dbReference type="InterPro" id="IPR002734">
    <property type="entry name" value="RibDG_C"/>
</dbReference>
<dbReference type="EMBL" id="AUZY01009076">
    <property type="protein sequence ID" value="EQD43547.1"/>
    <property type="molecule type" value="Genomic_DNA"/>
</dbReference>
<evidence type="ECO:0000259" key="1">
    <source>
        <dbReference type="Pfam" id="PF01872"/>
    </source>
</evidence>
<reference evidence="2" key="1">
    <citation type="submission" date="2013-08" db="EMBL/GenBank/DDBJ databases">
        <authorList>
            <person name="Mendez C."/>
            <person name="Richter M."/>
            <person name="Ferrer M."/>
            <person name="Sanchez J."/>
        </authorList>
    </citation>
    <scope>NUCLEOTIDE SEQUENCE</scope>
</reference>
<dbReference type="SUPFAM" id="SSF53597">
    <property type="entry name" value="Dihydrofolate reductase-like"/>
    <property type="match status" value="1"/>
</dbReference>
<accession>T0ZGT2</accession>
<proteinExistence type="predicted"/>
<dbReference type="AlphaFoldDB" id="T0ZGT2"/>
<feature type="domain" description="Bacterial bifunctional deaminase-reductase C-terminal" evidence="1">
    <location>
        <begin position="20"/>
        <end position="207"/>
    </location>
</feature>
<protein>
    <submittedName>
        <fullName evidence="2">Deaminase-reductase domain-containing protein</fullName>
    </submittedName>
</protein>
<dbReference type="GO" id="GO:0008703">
    <property type="term" value="F:5-amino-6-(5-phosphoribosylamino)uracil reductase activity"/>
    <property type="evidence" value="ECO:0007669"/>
    <property type="project" value="InterPro"/>
</dbReference>
<comment type="caution">
    <text evidence="2">The sequence shown here is derived from an EMBL/GenBank/DDBJ whole genome shotgun (WGS) entry which is preliminary data.</text>
</comment>
<dbReference type="GO" id="GO:0009231">
    <property type="term" value="P:riboflavin biosynthetic process"/>
    <property type="evidence" value="ECO:0007669"/>
    <property type="project" value="InterPro"/>
</dbReference>
<gene>
    <name evidence="2" type="ORF">B1B_13767</name>
</gene>